<protein>
    <submittedName>
        <fullName evidence="8">Chromate transporter</fullName>
    </submittedName>
</protein>
<name>A0A5D3YES1_9PROT</name>
<evidence type="ECO:0000313" key="8">
    <source>
        <dbReference type="EMBL" id="TYP88657.1"/>
    </source>
</evidence>
<dbReference type="GO" id="GO:0005886">
    <property type="term" value="C:plasma membrane"/>
    <property type="evidence" value="ECO:0007669"/>
    <property type="project" value="UniProtKB-SubCell"/>
</dbReference>
<keyword evidence="3" id="KW-1003">Cell membrane</keyword>
<feature type="transmembrane region" description="Helical" evidence="7">
    <location>
        <begin position="146"/>
        <end position="166"/>
    </location>
</feature>
<dbReference type="AlphaFoldDB" id="A0A5D3YES1"/>
<evidence type="ECO:0000256" key="7">
    <source>
        <dbReference type="SAM" id="Phobius"/>
    </source>
</evidence>
<dbReference type="Proteomes" id="UP000324176">
    <property type="component" value="Unassembled WGS sequence"/>
</dbReference>
<sequence>MGYGSCFLCRHSSFPDTIPGNSAGCRADRLYWGARPLSLRKAQTLVSLIAYGPAIIDDTTLLPEHTHFRWPRLITVIIVCAVLWIVPMALLVSQFGWLGTLTQMSWFFTKAAFLTFGGAYAVPPYVYQGAVEYDGWLNPAQMIDGLALVETLPGPLIMIVAFVGFIGSYTNTLFGADLPLLAGAIAAVAVTWFTFLPSFLFILAGEALVETTHGNLKLSAPLTAITAAVIGVIFNLALFLYLSCFMAARFIIIIRMARCTDYIRCQHCAILFQTQCHLCNWRMCHDGLNL</sequence>
<evidence type="ECO:0000256" key="3">
    <source>
        <dbReference type="ARBA" id="ARBA00022475"/>
    </source>
</evidence>
<comment type="caution">
    <text evidence="8">The sequence shown here is derived from an EMBL/GenBank/DDBJ whole genome shotgun (WGS) entry which is preliminary data.</text>
</comment>
<feature type="transmembrane region" description="Helical" evidence="7">
    <location>
        <begin position="224"/>
        <end position="248"/>
    </location>
</feature>
<reference evidence="8 9" key="1">
    <citation type="submission" date="2019-07" db="EMBL/GenBank/DDBJ databases">
        <title>Active sludge and wastewater microbial communities from Klosterneuburg, Austria.</title>
        <authorList>
            <person name="Wagner M."/>
        </authorList>
    </citation>
    <scope>NUCLEOTIDE SEQUENCE [LARGE SCALE GENOMIC DNA]</scope>
    <source>
        <strain evidence="8 9">Nm2</strain>
    </source>
</reference>
<keyword evidence="4 7" id="KW-0812">Transmembrane</keyword>
<comment type="subcellular location">
    <subcellularLocation>
        <location evidence="1">Cell membrane</location>
        <topology evidence="1">Multi-pass membrane protein</topology>
    </subcellularLocation>
</comment>
<evidence type="ECO:0000313" key="9">
    <source>
        <dbReference type="Proteomes" id="UP000324176"/>
    </source>
</evidence>
<evidence type="ECO:0000256" key="6">
    <source>
        <dbReference type="ARBA" id="ARBA00023136"/>
    </source>
</evidence>
<evidence type="ECO:0000256" key="5">
    <source>
        <dbReference type="ARBA" id="ARBA00022989"/>
    </source>
</evidence>
<proteinExistence type="inferred from homology"/>
<dbReference type="PANTHER" id="PTHR33567">
    <property type="entry name" value="CHROMATE ION TRANSPORTER (EUROFUNG)"/>
    <property type="match status" value="1"/>
</dbReference>
<organism evidence="8 9">
    <name type="scientific">Nitrosomonas communis</name>
    <dbReference type="NCBI Taxonomy" id="44574"/>
    <lineage>
        <taxon>Bacteria</taxon>
        <taxon>Pseudomonadati</taxon>
        <taxon>Pseudomonadota</taxon>
        <taxon>Betaproteobacteria</taxon>
        <taxon>Nitrosomonadales</taxon>
        <taxon>Nitrosomonadaceae</taxon>
        <taxon>Nitrosomonas</taxon>
    </lineage>
</organism>
<dbReference type="PANTHER" id="PTHR33567:SF3">
    <property type="entry name" value="CHROMATE ION TRANSPORTER (EUROFUNG)"/>
    <property type="match status" value="1"/>
</dbReference>
<dbReference type="EMBL" id="VNHT01000020">
    <property type="protein sequence ID" value="TYP88657.1"/>
    <property type="molecule type" value="Genomic_DNA"/>
</dbReference>
<gene>
    <name evidence="8" type="ORF">BCL69_102011</name>
</gene>
<feature type="transmembrane region" description="Helical" evidence="7">
    <location>
        <begin position="70"/>
        <end position="92"/>
    </location>
</feature>
<feature type="transmembrane region" description="Helical" evidence="7">
    <location>
        <begin position="178"/>
        <end position="204"/>
    </location>
</feature>
<evidence type="ECO:0000256" key="2">
    <source>
        <dbReference type="ARBA" id="ARBA00005262"/>
    </source>
</evidence>
<comment type="similarity">
    <text evidence="2">Belongs to the chromate ion transporter (CHR) (TC 2.A.51) family.</text>
</comment>
<dbReference type="GO" id="GO:0015109">
    <property type="term" value="F:chromate transmembrane transporter activity"/>
    <property type="evidence" value="ECO:0007669"/>
    <property type="project" value="InterPro"/>
</dbReference>
<evidence type="ECO:0000256" key="1">
    <source>
        <dbReference type="ARBA" id="ARBA00004651"/>
    </source>
</evidence>
<dbReference type="InterPro" id="IPR003370">
    <property type="entry name" value="Chromate_transpt"/>
</dbReference>
<dbReference type="Pfam" id="PF02417">
    <property type="entry name" value="Chromate_transp"/>
    <property type="match status" value="1"/>
</dbReference>
<keyword evidence="5 7" id="KW-1133">Transmembrane helix</keyword>
<keyword evidence="6 7" id="KW-0472">Membrane</keyword>
<feature type="transmembrane region" description="Helical" evidence="7">
    <location>
        <begin position="104"/>
        <end position="126"/>
    </location>
</feature>
<evidence type="ECO:0000256" key="4">
    <source>
        <dbReference type="ARBA" id="ARBA00022692"/>
    </source>
</evidence>
<accession>A0A5D3YES1</accession>